<keyword evidence="3" id="KW-1185">Reference proteome</keyword>
<organism evidence="2 3">
    <name type="scientific">Agrobacterium phage OLIVR5</name>
    <dbReference type="NCBI Taxonomy" id="2723773"/>
    <lineage>
        <taxon>Viruses</taxon>
        <taxon>Duplodnaviria</taxon>
        <taxon>Heunggongvirae</taxon>
        <taxon>Uroviricota</taxon>
        <taxon>Caudoviricetes</taxon>
        <taxon>Pootjesviridae</taxon>
        <taxon>Heverleevirus</taxon>
        <taxon>Heverleevirus OLIVR5</taxon>
    </lineage>
</organism>
<reference evidence="2 3" key="1">
    <citation type="submission" date="2020-03" db="EMBL/GenBank/DDBJ databases">
        <authorList>
            <person name="Holtappels D."/>
            <person name="Bomans J.P.J."/>
            <person name="Lavigne R."/>
            <person name="Wagemans J."/>
        </authorList>
    </citation>
    <scope>NUCLEOTIDE SEQUENCE [LARGE SCALE GENOMIC DNA]</scope>
    <source>
        <strain evidence="2 3">OLIVR5</strain>
    </source>
</reference>
<feature type="compositionally biased region" description="Basic and acidic residues" evidence="1">
    <location>
        <begin position="123"/>
        <end position="139"/>
    </location>
</feature>
<dbReference type="EMBL" id="MT234342">
    <property type="protein sequence ID" value="QIW87805.1"/>
    <property type="molecule type" value="Genomic_DNA"/>
</dbReference>
<sequence length="642" mass="69960">MAALPKIANFEKEVAGVVQETVDKAVRKLTDQFDSVAKSMMGKSEQVLDQLKEPFMTLYDAAKINSVGKAFAAAQRKIGDALHKATNTPRRKDQLEILTEKTEQGFSETVDALEKIEQFFKDTEKENRQQEKEEKEKFQEPTSDPVEEVNPKKSADEIFKAMFLGLKTRILAAIPIALKGIALVSIIGTAIEGLVYSIADYTKGALNASESGDNQIAGGIKALLVGVENDIMSKFHALGRWTAAGAALGLPLGIPGIIAGGTVGAALGAAALAVDYLFGDYIQSALDTMVDGTYQLAESVFGTDKDRLQGRIDDMKKKSSSINEAIEKSILAISELRVQLTQAELSGNSATADILRRKINTNEKIIADGKVQLEKIQQKEESFKKEMALADASFFEKFGNWAGEVSSSMDRALLALVPNSVVQWFAEKERALSNWTSAAALRVEAAFMGTVDSIVGAYDENIAKPIEKWWSNVEKLSGLAYGIVETKITETWDSFMNMLTEEIPDTITSIITGMKNKLKESFDYAKNLGSVMYEEISFSDFNPFAEGPSYAERIGQRMSSIETSSRIRENAASQNANAEAAFSAINDSLAAALDKASNTNVNSVKTTKVENNAYYDSGLSVRDRDPVSARDYMGVNGMMVLP</sequence>
<protein>
    <submittedName>
        <fullName evidence="2">Uncharacterized protein</fullName>
    </submittedName>
</protein>
<name>A0A858MZ24_9CAUD</name>
<accession>A0A858MZ24</accession>
<proteinExistence type="predicted"/>
<dbReference type="Proteomes" id="UP000671873">
    <property type="component" value="Segment"/>
</dbReference>
<evidence type="ECO:0000313" key="3">
    <source>
        <dbReference type="Proteomes" id="UP000671873"/>
    </source>
</evidence>
<gene>
    <name evidence="2" type="ORF">Ab1vBOLIVR5_gp157c</name>
</gene>
<evidence type="ECO:0000313" key="2">
    <source>
        <dbReference type="EMBL" id="QIW87805.1"/>
    </source>
</evidence>
<feature type="region of interest" description="Disordered" evidence="1">
    <location>
        <begin position="123"/>
        <end position="151"/>
    </location>
</feature>
<evidence type="ECO:0000256" key="1">
    <source>
        <dbReference type="SAM" id="MobiDB-lite"/>
    </source>
</evidence>